<sequence>MGHTRINTNPTMTRYLVEELGVFENDPIVICDVGARGGFEPQWQVFSSQACSIGFEPDPIEFARLQDSLSSATDRIYPLALGKQRERRLFSICRHPGGSSFYPADLHFIERFPPEYAQELTVTQTLEVETVSLDEFVRDYQISTIDFLKLDTEGSELDILQGARNILQNSVLGLSLEVLFHSSMRQQPTFSDIDRFLQAMGFQLFDLEIYRHARRALPRPMSKFGNTDIGQVLWGQALYLRDGVAEIDRSNSSDCQPWHQTRILKLASLMEIFTLPDCALELIRDSTAFLDRDLQTSIERAIVRNVNSLTEPAMNIQSADRLSTAPSHVPQPRGYAQRFDCLSAAELQHLAQTITTSPYLAASQLSTNFQGSRGFSVIFTRSGIDRVKEHFPGFAPYLDKALKSACNAFYLNPLLLDEGMGVEPHVDCSISSYDMVLTIPKIVSVLYVQVPEDTIGGELILRTEQRLIGTIVPQTNKLVYFVGQLLHSVNPVHCSSSRISLICEQYHLSEDRLKNIPEFEIKSAAKKY</sequence>
<dbReference type="EMBL" id="CP003600">
    <property type="protein sequence ID" value="AFY95063.1"/>
    <property type="molecule type" value="Genomic_DNA"/>
</dbReference>
<organism evidence="2 3">
    <name type="scientific">Chamaesiphon minutus (strain ATCC 27169 / PCC 6605)</name>
    <dbReference type="NCBI Taxonomy" id="1173020"/>
    <lineage>
        <taxon>Bacteria</taxon>
        <taxon>Bacillati</taxon>
        <taxon>Cyanobacteriota</taxon>
        <taxon>Cyanophyceae</taxon>
        <taxon>Gomontiellales</taxon>
        <taxon>Chamaesiphonaceae</taxon>
        <taxon>Chamaesiphon</taxon>
    </lineage>
</organism>
<evidence type="ECO:0000259" key="1">
    <source>
        <dbReference type="Pfam" id="PF05050"/>
    </source>
</evidence>
<dbReference type="AlphaFoldDB" id="K9UK73"/>
<protein>
    <submittedName>
        <fullName evidence="2">Methyltransferase, FkbM family</fullName>
    </submittedName>
</protein>
<dbReference type="STRING" id="1173020.Cha6605_4113"/>
<evidence type="ECO:0000313" key="2">
    <source>
        <dbReference type="EMBL" id="AFY95063.1"/>
    </source>
</evidence>
<feature type="domain" description="Methyltransferase FkbM" evidence="1">
    <location>
        <begin position="32"/>
        <end position="204"/>
    </location>
</feature>
<evidence type="ECO:0000313" key="3">
    <source>
        <dbReference type="Proteomes" id="UP000010366"/>
    </source>
</evidence>
<keyword evidence="2" id="KW-0489">Methyltransferase</keyword>
<dbReference type="eggNOG" id="ENOG502ZA3D">
    <property type="taxonomic scope" value="Bacteria"/>
</dbReference>
<dbReference type="GO" id="GO:0008171">
    <property type="term" value="F:O-methyltransferase activity"/>
    <property type="evidence" value="ECO:0007669"/>
    <property type="project" value="TreeGrafter"/>
</dbReference>
<accession>K9UK73</accession>
<dbReference type="Pfam" id="PF05050">
    <property type="entry name" value="Methyltransf_21"/>
    <property type="match status" value="1"/>
</dbReference>
<name>K9UK73_CHAP6</name>
<reference evidence="2 3" key="1">
    <citation type="submission" date="2012-05" db="EMBL/GenBank/DDBJ databases">
        <title>Finished chromosome of genome of Chamaesiphon sp. PCC 6605.</title>
        <authorList>
            <consortium name="US DOE Joint Genome Institute"/>
            <person name="Gugger M."/>
            <person name="Coursin T."/>
            <person name="Rippka R."/>
            <person name="Tandeau De Marsac N."/>
            <person name="Huntemann M."/>
            <person name="Wei C.-L."/>
            <person name="Han J."/>
            <person name="Detter J.C."/>
            <person name="Han C."/>
            <person name="Tapia R."/>
            <person name="Chen A."/>
            <person name="Kyrpides N."/>
            <person name="Mavromatis K."/>
            <person name="Markowitz V."/>
            <person name="Szeto E."/>
            <person name="Ivanova N."/>
            <person name="Pagani I."/>
            <person name="Pati A."/>
            <person name="Goodwin L."/>
            <person name="Nordberg H.P."/>
            <person name="Cantor M.N."/>
            <person name="Hua S.X."/>
            <person name="Woyke T."/>
            <person name="Kerfeld C.A."/>
        </authorList>
    </citation>
    <scope>NUCLEOTIDE SEQUENCE [LARGE SCALE GENOMIC DNA]</scope>
    <source>
        <strain evidence="3">ATCC 27169 / PCC 6605</strain>
    </source>
</reference>
<dbReference type="NCBIfam" id="TIGR01444">
    <property type="entry name" value="fkbM_fam"/>
    <property type="match status" value="1"/>
</dbReference>
<dbReference type="Gene3D" id="2.60.120.620">
    <property type="entry name" value="q2cbj1_9rhob like domain"/>
    <property type="match status" value="1"/>
</dbReference>
<dbReference type="PATRIC" id="fig|1173020.3.peg.4721"/>
<proteinExistence type="predicted"/>
<dbReference type="GO" id="GO:0032259">
    <property type="term" value="P:methylation"/>
    <property type="evidence" value="ECO:0007669"/>
    <property type="project" value="UniProtKB-KW"/>
</dbReference>
<dbReference type="PANTHER" id="PTHR36973:SF4">
    <property type="entry name" value="NODULATION PROTEIN"/>
    <property type="match status" value="1"/>
</dbReference>
<gene>
    <name evidence="2" type="ORF">Cha6605_4113</name>
</gene>
<dbReference type="InterPro" id="IPR006342">
    <property type="entry name" value="FkbM_mtfrase"/>
</dbReference>
<dbReference type="HOGENOM" id="CLU_515533_0_0_3"/>
<dbReference type="PANTHER" id="PTHR36973">
    <property type="entry name" value="SLL1456 PROTEIN-RELATED"/>
    <property type="match status" value="1"/>
</dbReference>
<dbReference type="OrthoDB" id="5502081at2"/>
<dbReference type="SUPFAM" id="SSF53335">
    <property type="entry name" value="S-adenosyl-L-methionine-dependent methyltransferases"/>
    <property type="match status" value="1"/>
</dbReference>
<keyword evidence="3" id="KW-1185">Reference proteome</keyword>
<keyword evidence="2" id="KW-0808">Transferase</keyword>
<dbReference type="Gene3D" id="3.40.50.150">
    <property type="entry name" value="Vaccinia Virus protein VP39"/>
    <property type="match status" value="1"/>
</dbReference>
<dbReference type="Proteomes" id="UP000010366">
    <property type="component" value="Chromosome"/>
</dbReference>
<dbReference type="InterPro" id="IPR029063">
    <property type="entry name" value="SAM-dependent_MTases_sf"/>
</dbReference>
<dbReference type="KEGG" id="cmp:Cha6605_4113"/>
<dbReference type="InterPro" id="IPR053188">
    <property type="entry name" value="FkbM_Methyltransferase"/>
</dbReference>